<evidence type="ECO:0000313" key="2">
    <source>
        <dbReference type="EMBL" id="EWT07173.1"/>
    </source>
</evidence>
<dbReference type="SUPFAM" id="SSF54593">
    <property type="entry name" value="Glyoxalase/Bleomycin resistance protein/Dihydroxybiphenyl dioxygenase"/>
    <property type="match status" value="1"/>
</dbReference>
<reference evidence="3" key="1">
    <citation type="submission" date="2013-08" db="EMBL/GenBank/DDBJ databases">
        <title>Intrasporangium oryzae NRRL B-24470.</title>
        <authorList>
            <person name="Liu H."/>
            <person name="Wang G."/>
        </authorList>
    </citation>
    <scope>NUCLEOTIDE SEQUENCE [LARGE SCALE GENOMIC DNA]</scope>
    <source>
        <strain evidence="3">Q5-1</strain>
    </source>
</reference>
<feature type="domain" description="VOC" evidence="1">
    <location>
        <begin position="4"/>
        <end position="126"/>
    </location>
</feature>
<organism evidence="2 3">
    <name type="scientific">Intrasporangium chromatireducens Q5-1</name>
    <dbReference type="NCBI Taxonomy" id="584657"/>
    <lineage>
        <taxon>Bacteria</taxon>
        <taxon>Bacillati</taxon>
        <taxon>Actinomycetota</taxon>
        <taxon>Actinomycetes</taxon>
        <taxon>Micrococcales</taxon>
        <taxon>Intrasporangiaceae</taxon>
        <taxon>Intrasporangium</taxon>
    </lineage>
</organism>
<dbReference type="Gene3D" id="3.10.180.10">
    <property type="entry name" value="2,3-Dihydroxybiphenyl 1,2-Dioxygenase, domain 1"/>
    <property type="match status" value="1"/>
</dbReference>
<sequence length="140" mass="15205">MEQRISLITLGVSDLGGTRRFYEEGLGWERGNAHDDVAFYQLPGMVLALWDREALAADAGVALEPTGFAGITIAYNTRSRDEVDEVLRRFAAAGGTVTKPAVEAEWGGYSGYGADPDGHLWEVAWNPGWTVTDDGRTVLD</sequence>
<dbReference type="AlphaFoldDB" id="W9GQS4"/>
<accession>W9GQS4</accession>
<dbReference type="EMBL" id="AWQS01000019">
    <property type="protein sequence ID" value="EWT07173.1"/>
    <property type="molecule type" value="Genomic_DNA"/>
</dbReference>
<dbReference type="PATRIC" id="fig|584657.3.peg.854"/>
<dbReference type="InterPro" id="IPR029068">
    <property type="entry name" value="Glyas_Bleomycin-R_OHBP_Dase"/>
</dbReference>
<dbReference type="InterPro" id="IPR004360">
    <property type="entry name" value="Glyas_Fos-R_dOase_dom"/>
</dbReference>
<evidence type="ECO:0000313" key="3">
    <source>
        <dbReference type="Proteomes" id="UP000019494"/>
    </source>
</evidence>
<gene>
    <name evidence="2" type="ORF">N864_10465</name>
</gene>
<dbReference type="Proteomes" id="UP000019494">
    <property type="component" value="Unassembled WGS sequence"/>
</dbReference>
<dbReference type="RefSeq" id="WP_034713876.1">
    <property type="nucleotide sequence ID" value="NZ_AWQS01000019.1"/>
</dbReference>
<dbReference type="Pfam" id="PF00903">
    <property type="entry name" value="Glyoxalase"/>
    <property type="match status" value="1"/>
</dbReference>
<evidence type="ECO:0000259" key="1">
    <source>
        <dbReference type="PROSITE" id="PS51819"/>
    </source>
</evidence>
<dbReference type="OrthoDB" id="9798430at2"/>
<protein>
    <submittedName>
        <fullName evidence="2">Glyoxalase</fullName>
    </submittedName>
</protein>
<dbReference type="PANTHER" id="PTHR36503">
    <property type="entry name" value="BLR2520 PROTEIN"/>
    <property type="match status" value="1"/>
</dbReference>
<dbReference type="PROSITE" id="PS51819">
    <property type="entry name" value="VOC"/>
    <property type="match status" value="1"/>
</dbReference>
<comment type="caution">
    <text evidence="2">The sequence shown here is derived from an EMBL/GenBank/DDBJ whole genome shotgun (WGS) entry which is preliminary data.</text>
</comment>
<dbReference type="InterPro" id="IPR037523">
    <property type="entry name" value="VOC_core"/>
</dbReference>
<keyword evidence="3" id="KW-1185">Reference proteome</keyword>
<dbReference type="CDD" id="cd07251">
    <property type="entry name" value="VOC_like"/>
    <property type="match status" value="1"/>
</dbReference>
<name>W9GQS4_9MICO</name>
<dbReference type="PANTHER" id="PTHR36503:SF1">
    <property type="entry name" value="BLR2520 PROTEIN"/>
    <property type="match status" value="1"/>
</dbReference>
<proteinExistence type="predicted"/>